<accession>A0ACC2HVR4</accession>
<keyword evidence="2" id="KW-1185">Reference proteome</keyword>
<dbReference type="Proteomes" id="UP001153331">
    <property type="component" value="Unassembled WGS sequence"/>
</dbReference>
<protein>
    <submittedName>
        <fullName evidence="1">Uncharacterized protein</fullName>
    </submittedName>
</protein>
<gene>
    <name evidence="1" type="ORF">OPT61_g9142</name>
</gene>
<proteinExistence type="predicted"/>
<evidence type="ECO:0000313" key="2">
    <source>
        <dbReference type="Proteomes" id="UP001153331"/>
    </source>
</evidence>
<sequence length="287" mass="33192">MPQKPLFTNQRTSAVHVHLKSARTSAITHRPVGAFLPNNFNLSHRTSASSHSQHTAASHPDHGLAALDPALPAAAPAAAAPVALHAIPRARHSRPPCVQRAPALGRIRAPPRRRRQHKTARHPPARQVYGPKPTEEDKKRMATKKYPNMMSPEGTFSHWFLTNKLIHMWITMGVLVSLAIAAWYMDFMSKTIYGDLVPNRRDFLHHPIQSSNRFIEVYKMHVAQKTQQYTEQRLRKAEDVEKRKQYRLERQRMAEERGEEYVEDPRYYVGEDGVRRRRVKRWFGIWE</sequence>
<name>A0ACC2HVR4_9PLEO</name>
<reference evidence="1" key="1">
    <citation type="submission" date="2022-11" db="EMBL/GenBank/DDBJ databases">
        <title>Genome Sequence of Boeremia exigua.</title>
        <authorList>
            <person name="Buettner E."/>
        </authorList>
    </citation>
    <scope>NUCLEOTIDE SEQUENCE</scope>
    <source>
        <strain evidence="1">CU02</strain>
    </source>
</reference>
<evidence type="ECO:0000313" key="1">
    <source>
        <dbReference type="EMBL" id="KAJ8107036.1"/>
    </source>
</evidence>
<comment type="caution">
    <text evidence="1">The sequence shown here is derived from an EMBL/GenBank/DDBJ whole genome shotgun (WGS) entry which is preliminary data.</text>
</comment>
<organism evidence="1 2">
    <name type="scientific">Boeremia exigua</name>
    <dbReference type="NCBI Taxonomy" id="749465"/>
    <lineage>
        <taxon>Eukaryota</taxon>
        <taxon>Fungi</taxon>
        <taxon>Dikarya</taxon>
        <taxon>Ascomycota</taxon>
        <taxon>Pezizomycotina</taxon>
        <taxon>Dothideomycetes</taxon>
        <taxon>Pleosporomycetidae</taxon>
        <taxon>Pleosporales</taxon>
        <taxon>Pleosporineae</taxon>
        <taxon>Didymellaceae</taxon>
        <taxon>Boeremia</taxon>
    </lineage>
</organism>
<dbReference type="EMBL" id="JAPHNI010001020">
    <property type="protein sequence ID" value="KAJ8107036.1"/>
    <property type="molecule type" value="Genomic_DNA"/>
</dbReference>